<evidence type="ECO:0000313" key="7">
    <source>
        <dbReference type="Proteomes" id="UP000515743"/>
    </source>
</evidence>
<gene>
    <name evidence="6" type="ORF">H0194_03930</name>
</gene>
<accession>A0A7G7CSD3</accession>
<evidence type="ECO:0000256" key="4">
    <source>
        <dbReference type="ARBA" id="ARBA00022729"/>
    </source>
</evidence>
<evidence type="ECO:0000256" key="5">
    <source>
        <dbReference type="SAM" id="SignalP"/>
    </source>
</evidence>
<evidence type="ECO:0000313" key="6">
    <source>
        <dbReference type="EMBL" id="QNE90499.1"/>
    </source>
</evidence>
<dbReference type="PANTHER" id="PTHR42953:SF1">
    <property type="entry name" value="METAL-BINDING PROTEIN HI_0362-RELATED"/>
    <property type="match status" value="1"/>
</dbReference>
<comment type="subcellular location">
    <subcellularLocation>
        <location evidence="1">Cell envelope</location>
    </subcellularLocation>
</comment>
<protein>
    <submittedName>
        <fullName evidence="6">Zinc ABC transporter substrate-binding protein</fullName>
    </submittedName>
</protein>
<keyword evidence="2" id="KW-0813">Transport</keyword>
<organism evidence="6 7">
    <name type="scientific">Corynebacterium incognita</name>
    <dbReference type="NCBI Taxonomy" id="2754725"/>
    <lineage>
        <taxon>Bacteria</taxon>
        <taxon>Bacillati</taxon>
        <taxon>Actinomycetota</taxon>
        <taxon>Actinomycetes</taxon>
        <taxon>Mycobacteriales</taxon>
        <taxon>Corynebacteriaceae</taxon>
        <taxon>Corynebacterium</taxon>
    </lineage>
</organism>
<dbReference type="GO" id="GO:0046872">
    <property type="term" value="F:metal ion binding"/>
    <property type="evidence" value="ECO:0007669"/>
    <property type="project" value="UniProtKB-KW"/>
</dbReference>
<dbReference type="EMBL" id="CP059404">
    <property type="protein sequence ID" value="QNE90499.1"/>
    <property type="molecule type" value="Genomic_DNA"/>
</dbReference>
<dbReference type="KEGG" id="cik:H0194_03930"/>
<dbReference type="AlphaFoldDB" id="A0A7G7CSD3"/>
<evidence type="ECO:0000256" key="3">
    <source>
        <dbReference type="ARBA" id="ARBA00022723"/>
    </source>
</evidence>
<dbReference type="InterPro" id="IPR050492">
    <property type="entry name" value="Bact_metal-bind_prot9"/>
</dbReference>
<feature type="chain" id="PRO_5038466262" evidence="5">
    <location>
        <begin position="24"/>
        <end position="312"/>
    </location>
</feature>
<keyword evidence="3" id="KW-0479">Metal-binding</keyword>
<keyword evidence="4 5" id="KW-0732">Signal</keyword>
<evidence type="ECO:0000256" key="2">
    <source>
        <dbReference type="ARBA" id="ARBA00022448"/>
    </source>
</evidence>
<keyword evidence="7" id="KW-1185">Reference proteome</keyword>
<dbReference type="PROSITE" id="PS51257">
    <property type="entry name" value="PROKAR_LIPOPROTEIN"/>
    <property type="match status" value="1"/>
</dbReference>
<dbReference type="Gene3D" id="3.40.50.1980">
    <property type="entry name" value="Nitrogenase molybdenum iron protein domain"/>
    <property type="match status" value="2"/>
</dbReference>
<dbReference type="Pfam" id="PF01297">
    <property type="entry name" value="ZnuA"/>
    <property type="match status" value="1"/>
</dbReference>
<dbReference type="SUPFAM" id="SSF53807">
    <property type="entry name" value="Helical backbone' metal receptor"/>
    <property type="match status" value="1"/>
</dbReference>
<dbReference type="GO" id="GO:0030001">
    <property type="term" value="P:metal ion transport"/>
    <property type="evidence" value="ECO:0007669"/>
    <property type="project" value="InterPro"/>
</dbReference>
<proteinExistence type="predicted"/>
<name>A0A7G7CSD3_9CORY</name>
<dbReference type="PANTHER" id="PTHR42953">
    <property type="entry name" value="HIGH-AFFINITY ZINC UPTAKE SYSTEM PROTEIN ZNUA-RELATED"/>
    <property type="match status" value="1"/>
</dbReference>
<sequence length="312" mass="33621">MNPRRTARTGGATILLASSLALTSCGTGDTSDNAETKSGEDTIEIVASTSIWGNVAEAVVAGTPAEDTVEITAVVEGNDADPHHFEPSAADIARATEADIVVVGGGGYDAWLYDSLENKDNVIHALPLTTHSHDHEYEGHDHEHGGEGAVESIDGNEHVWYDTDALSQVAEDIAKKVGDDANAEDFTKRMDALHERTHALPKKTYAQTEPIADYILEHSDMEDKTPKGYRSATLSHGEPTAADLNAFLEAIKHGDVDVLIYNPQTKTDLTERIRKAAEENNVKVMKIGETPPDGTNFLDYFDEVVTSLEGLA</sequence>
<dbReference type="GO" id="GO:0030313">
    <property type="term" value="C:cell envelope"/>
    <property type="evidence" value="ECO:0007669"/>
    <property type="project" value="UniProtKB-SubCell"/>
</dbReference>
<reference evidence="6 7" key="1">
    <citation type="submission" date="2020-07" db="EMBL/GenBank/DDBJ databases">
        <title>Complete genome and description of Corynebacterium incognita strain Marseille-Q3630 sp. nov.</title>
        <authorList>
            <person name="Boxberger M."/>
        </authorList>
    </citation>
    <scope>NUCLEOTIDE SEQUENCE [LARGE SCALE GENOMIC DNA]</scope>
    <source>
        <strain evidence="6 7">Marseille-Q3630</strain>
    </source>
</reference>
<dbReference type="Proteomes" id="UP000515743">
    <property type="component" value="Chromosome"/>
</dbReference>
<dbReference type="InterPro" id="IPR006127">
    <property type="entry name" value="ZnuA-like"/>
</dbReference>
<evidence type="ECO:0000256" key="1">
    <source>
        <dbReference type="ARBA" id="ARBA00004196"/>
    </source>
</evidence>
<feature type="signal peptide" evidence="5">
    <location>
        <begin position="1"/>
        <end position="23"/>
    </location>
</feature>